<dbReference type="Proteomes" id="UP000193884">
    <property type="component" value="Unassembled WGS sequence"/>
</dbReference>
<dbReference type="Pfam" id="PF20084">
    <property type="entry name" value="TrbK"/>
    <property type="match status" value="1"/>
</dbReference>
<evidence type="ECO:0000313" key="2">
    <source>
        <dbReference type="EMBL" id="OSJ33531.1"/>
    </source>
</evidence>
<dbReference type="NCBIfam" id="TIGR04360">
    <property type="entry name" value="other_trbK"/>
    <property type="match status" value="1"/>
</dbReference>
<feature type="compositionally biased region" description="Polar residues" evidence="1">
    <location>
        <begin position="86"/>
        <end position="100"/>
    </location>
</feature>
<accession>A0ABX3X9T2</accession>
<dbReference type="EMBL" id="NAFK01000134">
    <property type="protein sequence ID" value="OSJ33531.1"/>
    <property type="molecule type" value="Genomic_DNA"/>
</dbReference>
<feature type="compositionally biased region" description="Low complexity" evidence="1">
    <location>
        <begin position="112"/>
        <end position="124"/>
    </location>
</feature>
<keyword evidence="3" id="KW-1185">Reference proteome</keyword>
<dbReference type="RefSeq" id="WP_085383642.1">
    <property type="nucleotide sequence ID" value="NZ_JAFBBN010000001.1"/>
</dbReference>
<evidence type="ECO:0000313" key="3">
    <source>
        <dbReference type="Proteomes" id="UP000193884"/>
    </source>
</evidence>
<evidence type="ECO:0008006" key="4">
    <source>
        <dbReference type="Google" id="ProtNLM"/>
    </source>
</evidence>
<comment type="caution">
    <text evidence="2">The sequence shown here is derived from an EMBL/GenBank/DDBJ whole genome shotgun (WGS) entry which is preliminary data.</text>
</comment>
<sequence>MMKNRFERLPMTVAVSLIVLVVAAYAIRLRGDDSATKSSASLAAKPDPAAAKLEQCRTVTYEQKEALLECERIWAERRSQFLGKTGSVNGSDSNAGTAPFSSPRPRKDESRLPSLSPSIPSQSE</sequence>
<proteinExistence type="predicted"/>
<gene>
    <name evidence="2" type="ORF">BST63_05470</name>
</gene>
<feature type="region of interest" description="Disordered" evidence="1">
    <location>
        <begin position="84"/>
        <end position="124"/>
    </location>
</feature>
<dbReference type="InterPro" id="IPR027587">
    <property type="entry name" value="TrbK"/>
</dbReference>
<organism evidence="2 3">
    <name type="scientific">Bradyrhizobium canariense</name>
    <dbReference type="NCBI Taxonomy" id="255045"/>
    <lineage>
        <taxon>Bacteria</taxon>
        <taxon>Pseudomonadati</taxon>
        <taxon>Pseudomonadota</taxon>
        <taxon>Alphaproteobacteria</taxon>
        <taxon>Hyphomicrobiales</taxon>
        <taxon>Nitrobacteraceae</taxon>
        <taxon>Bradyrhizobium</taxon>
    </lineage>
</organism>
<protein>
    <recommendedName>
        <fullName evidence="4">Conjugative transfer region protein TrbK</fullName>
    </recommendedName>
</protein>
<reference evidence="2 3" key="1">
    <citation type="submission" date="2017-03" db="EMBL/GenBank/DDBJ databases">
        <title>Whole genome sequences of fourteen strains of Bradyrhizobium canariense and one strain of Bradyrhizobium japonicum isolated from Lupinus (Papilionoideae: Genisteae) species in Algeria.</title>
        <authorList>
            <person name="Crovadore J."/>
            <person name="Chekireb D."/>
            <person name="Brachmann A."/>
            <person name="Chablais R."/>
            <person name="Cochard B."/>
            <person name="Lefort F."/>
        </authorList>
    </citation>
    <scope>NUCLEOTIDE SEQUENCE [LARGE SCALE GENOMIC DNA]</scope>
    <source>
        <strain evidence="2 3">UBMAN05</strain>
    </source>
</reference>
<evidence type="ECO:0000256" key="1">
    <source>
        <dbReference type="SAM" id="MobiDB-lite"/>
    </source>
</evidence>
<name>A0ABX3X9T2_9BRAD</name>